<dbReference type="AlphaFoldDB" id="A0A0D2DUC8"/>
<reference evidence="2 3" key="1">
    <citation type="submission" date="2015-01" db="EMBL/GenBank/DDBJ databases">
        <title>The Genome Sequence of Exophiala oligosperma CBS72588.</title>
        <authorList>
            <consortium name="The Broad Institute Genomics Platform"/>
            <person name="Cuomo C."/>
            <person name="de Hoog S."/>
            <person name="Gorbushina A."/>
            <person name="Stielow B."/>
            <person name="Teixiera M."/>
            <person name="Abouelleil A."/>
            <person name="Chapman S.B."/>
            <person name="Priest M."/>
            <person name="Young S.K."/>
            <person name="Wortman J."/>
            <person name="Nusbaum C."/>
            <person name="Birren B."/>
        </authorList>
    </citation>
    <scope>NUCLEOTIDE SEQUENCE [LARGE SCALE GENOMIC DNA]</scope>
    <source>
        <strain evidence="2 3">CBS 72588</strain>
    </source>
</reference>
<name>A0A0D2DUC8_9EURO</name>
<gene>
    <name evidence="2" type="ORF">PV06_01805</name>
</gene>
<accession>A0A0D2DUC8</accession>
<keyword evidence="3" id="KW-1185">Reference proteome</keyword>
<organism evidence="2 3">
    <name type="scientific">Exophiala oligosperma</name>
    <dbReference type="NCBI Taxonomy" id="215243"/>
    <lineage>
        <taxon>Eukaryota</taxon>
        <taxon>Fungi</taxon>
        <taxon>Dikarya</taxon>
        <taxon>Ascomycota</taxon>
        <taxon>Pezizomycotina</taxon>
        <taxon>Eurotiomycetes</taxon>
        <taxon>Chaetothyriomycetidae</taxon>
        <taxon>Chaetothyriales</taxon>
        <taxon>Herpotrichiellaceae</taxon>
        <taxon>Exophiala</taxon>
    </lineage>
</organism>
<dbReference type="GeneID" id="27353879"/>
<protein>
    <submittedName>
        <fullName evidence="2">Uncharacterized protein</fullName>
    </submittedName>
</protein>
<evidence type="ECO:0000256" key="1">
    <source>
        <dbReference type="SAM" id="MobiDB-lite"/>
    </source>
</evidence>
<dbReference type="Proteomes" id="UP000053342">
    <property type="component" value="Unassembled WGS sequence"/>
</dbReference>
<evidence type="ECO:0000313" key="2">
    <source>
        <dbReference type="EMBL" id="KIW46115.1"/>
    </source>
</evidence>
<proteinExistence type="predicted"/>
<dbReference type="RefSeq" id="XP_016266331.1">
    <property type="nucleotide sequence ID" value="XM_016402434.1"/>
</dbReference>
<feature type="region of interest" description="Disordered" evidence="1">
    <location>
        <begin position="66"/>
        <end position="89"/>
    </location>
</feature>
<evidence type="ECO:0000313" key="3">
    <source>
        <dbReference type="Proteomes" id="UP000053342"/>
    </source>
</evidence>
<dbReference type="EMBL" id="KN847333">
    <property type="protein sequence ID" value="KIW46115.1"/>
    <property type="molecule type" value="Genomic_DNA"/>
</dbReference>
<sequence>MATETDCAVPRSRYGPRHRRLLTKTNHVETTTSSPRQSLVYSTKASRLAWARFLVRDRRPERHFQYHSPCRSTVPPENKSQSARGPHLAREQTLPPLCRSTLCSICGRTWL</sequence>
<dbReference type="HOGENOM" id="CLU_2158390_0_0_1"/>
<dbReference type="VEuPathDB" id="FungiDB:PV06_01805"/>